<proteinExistence type="predicted"/>
<evidence type="ECO:0000313" key="2">
    <source>
        <dbReference type="Proteomes" id="UP001056120"/>
    </source>
</evidence>
<dbReference type="Proteomes" id="UP001056120">
    <property type="component" value="Linkage Group LG14"/>
</dbReference>
<evidence type="ECO:0000313" key="1">
    <source>
        <dbReference type="EMBL" id="KAI3785560.1"/>
    </source>
</evidence>
<reference evidence="2" key="1">
    <citation type="journal article" date="2022" name="Mol. Ecol. Resour.">
        <title>The genomes of chicory, endive, great burdock and yacon provide insights into Asteraceae palaeo-polyploidization history and plant inulin production.</title>
        <authorList>
            <person name="Fan W."/>
            <person name="Wang S."/>
            <person name="Wang H."/>
            <person name="Wang A."/>
            <person name="Jiang F."/>
            <person name="Liu H."/>
            <person name="Zhao H."/>
            <person name="Xu D."/>
            <person name="Zhang Y."/>
        </authorList>
    </citation>
    <scope>NUCLEOTIDE SEQUENCE [LARGE SCALE GENOMIC DNA]</scope>
    <source>
        <strain evidence="2">cv. Yunnan</strain>
    </source>
</reference>
<protein>
    <submittedName>
        <fullName evidence="1">Uncharacterized protein</fullName>
    </submittedName>
</protein>
<accession>A0ACB9GR55</accession>
<gene>
    <name evidence="1" type="ORF">L1987_44680</name>
</gene>
<comment type="caution">
    <text evidence="1">The sequence shown here is derived from an EMBL/GenBank/DDBJ whole genome shotgun (WGS) entry which is preliminary data.</text>
</comment>
<reference evidence="1 2" key="2">
    <citation type="journal article" date="2022" name="Mol. Ecol. Resour.">
        <title>The genomes of chicory, endive, great burdock and yacon provide insights into Asteraceae paleo-polyploidization history and plant inulin production.</title>
        <authorList>
            <person name="Fan W."/>
            <person name="Wang S."/>
            <person name="Wang H."/>
            <person name="Wang A."/>
            <person name="Jiang F."/>
            <person name="Liu H."/>
            <person name="Zhao H."/>
            <person name="Xu D."/>
            <person name="Zhang Y."/>
        </authorList>
    </citation>
    <scope>NUCLEOTIDE SEQUENCE [LARGE SCALE GENOMIC DNA]</scope>
    <source>
        <strain evidence="2">cv. Yunnan</strain>
        <tissue evidence="1">Leaves</tissue>
    </source>
</reference>
<name>A0ACB9GR55_9ASTR</name>
<organism evidence="1 2">
    <name type="scientific">Smallanthus sonchifolius</name>
    <dbReference type="NCBI Taxonomy" id="185202"/>
    <lineage>
        <taxon>Eukaryota</taxon>
        <taxon>Viridiplantae</taxon>
        <taxon>Streptophyta</taxon>
        <taxon>Embryophyta</taxon>
        <taxon>Tracheophyta</taxon>
        <taxon>Spermatophyta</taxon>
        <taxon>Magnoliopsida</taxon>
        <taxon>eudicotyledons</taxon>
        <taxon>Gunneridae</taxon>
        <taxon>Pentapetalae</taxon>
        <taxon>asterids</taxon>
        <taxon>campanulids</taxon>
        <taxon>Asterales</taxon>
        <taxon>Asteraceae</taxon>
        <taxon>Asteroideae</taxon>
        <taxon>Heliantheae alliance</taxon>
        <taxon>Millerieae</taxon>
        <taxon>Smallanthus</taxon>
    </lineage>
</organism>
<keyword evidence="2" id="KW-1185">Reference proteome</keyword>
<sequence>MEDNKDIQIQVKKIPAFTVLKNGSILKNIFLLRKKSSQNQESDEEILLVGRHPDCHITLEHPSISRYHLRIHSNPSSHILSLVDLSSVHGTWVSGRRIEPGVHVTLKEGDTVKIGGSSRVYELHWVPLTQAYNVDEQFVPAVYTIKEGEEEEETHQVDEKHEAYSLDDDLECSDLNPSTSSVPSYSSSVAEVEQSFALRTSNENDDIFAAVPIQAPLVVSETVSATQAPLVASEAVSETESSDCPKESEDELDWLRDNLNMDQEKTLTPDISKAKEIHMNIQSMQNGSASMKLFDSSGGKELEFYTPDKENKNPNACSGESFSKKAVISTIYGEKDIFGFSQKLFVTDEGMDRKQEVDPFVNCEEVLAPSGKENKSRQMIMEGSCNSISYPQTVQKVLNSSQILAKKRWTMVVDTNSLLDHKSFKHLKLLEGIGGTRLFVPKLVVNELMDIKSQDSFFKRKKVSLALKWIEECMMNTRWWIHMDDEIVHSSMAVPEVLEIALHLHKQVTDKKIIILSNDLTLKIKAMAEGIICEAAEEFRESLVNPFSERFMWVGSSARGLTWSCVDDDDIVRQKYHGFGLNGSHGFKGLKLLARAKTGQLVTA</sequence>
<dbReference type="EMBL" id="CM042031">
    <property type="protein sequence ID" value="KAI3785560.1"/>
    <property type="molecule type" value="Genomic_DNA"/>
</dbReference>